<dbReference type="InterPro" id="IPR021005">
    <property type="entry name" value="Znf_CGNR"/>
</dbReference>
<dbReference type="Pfam" id="PF07336">
    <property type="entry name" value="ABATE"/>
    <property type="match status" value="1"/>
</dbReference>
<evidence type="ECO:0000259" key="1">
    <source>
        <dbReference type="Pfam" id="PF11706"/>
    </source>
</evidence>
<name>E3CZE1_9BACT</name>
<dbReference type="PaxDb" id="584708-Apau_2228"/>
<dbReference type="PANTHER" id="PTHR35525:SF3">
    <property type="entry name" value="BLL6575 PROTEIN"/>
    <property type="match status" value="1"/>
</dbReference>
<protein>
    <recommendedName>
        <fullName evidence="1">Zinc finger CGNR domain-containing protein</fullName>
    </recommendedName>
</protein>
<dbReference type="Proteomes" id="UP000005096">
    <property type="component" value="Chromosome"/>
</dbReference>
<reference evidence="2 3" key="1">
    <citation type="journal article" date="2010" name="Stand. Genomic Sci.">
        <title>Non-contiguous finished genome sequence of Aminomonas paucivorans type strain (GLU-3).</title>
        <authorList>
            <person name="Pitluck S."/>
            <person name="Yasawong M."/>
            <person name="Held B."/>
            <person name="Lapidus A."/>
            <person name="Nolan M."/>
            <person name="Copeland A."/>
            <person name="Lucas S."/>
            <person name="Del Rio T.G."/>
            <person name="Tice H."/>
            <person name="Cheng J.F."/>
            <person name="Chertkov O."/>
            <person name="Goodwin L."/>
            <person name="Tapia R."/>
            <person name="Han C."/>
            <person name="Liolios K."/>
            <person name="Ivanova N."/>
            <person name="Mavromatis K."/>
            <person name="Ovchinnikova G."/>
            <person name="Pati A."/>
            <person name="Chen A."/>
            <person name="Palaniappan K."/>
            <person name="Land M."/>
            <person name="Hauser L."/>
            <person name="Chang Y.J."/>
            <person name="Jeffries C.D."/>
            <person name="Pukall R."/>
            <person name="Spring S."/>
            <person name="Rohde M."/>
            <person name="Sikorski J."/>
            <person name="Goker M."/>
            <person name="Woyke T."/>
            <person name="Bristow J."/>
            <person name="Eisen J.A."/>
            <person name="Markowitz V."/>
            <person name="Hugenholtz P."/>
            <person name="Kyrpides N.C."/>
            <person name="Klenk H.P."/>
        </authorList>
    </citation>
    <scope>NUCLEOTIDE SEQUENCE [LARGE SCALE GENOMIC DNA]</scope>
    <source>
        <strain evidence="2 3">DSM 12260</strain>
    </source>
</reference>
<dbReference type="InterPro" id="IPR010852">
    <property type="entry name" value="ABATE"/>
</dbReference>
<feature type="domain" description="Zinc finger CGNR" evidence="1">
    <location>
        <begin position="165"/>
        <end position="207"/>
    </location>
</feature>
<dbReference type="SUPFAM" id="SSF160904">
    <property type="entry name" value="Jann2411-like"/>
    <property type="match status" value="1"/>
</dbReference>
<dbReference type="Pfam" id="PF11706">
    <property type="entry name" value="zf-CGNR"/>
    <property type="match status" value="1"/>
</dbReference>
<dbReference type="InterPro" id="IPR023286">
    <property type="entry name" value="ABATE_dom_sf"/>
</dbReference>
<gene>
    <name evidence="2" type="ORF">Apau_2228</name>
</gene>
<keyword evidence="3" id="KW-1185">Reference proteome</keyword>
<dbReference type="STRING" id="584708.Apau_2228"/>
<dbReference type="RefSeq" id="WP_006301882.1">
    <property type="nucleotide sequence ID" value="NZ_CM001022.1"/>
</dbReference>
<organism evidence="2 3">
    <name type="scientific">Aminomonas paucivorans DSM 12260</name>
    <dbReference type="NCBI Taxonomy" id="584708"/>
    <lineage>
        <taxon>Bacteria</taxon>
        <taxon>Thermotogati</taxon>
        <taxon>Synergistota</taxon>
        <taxon>Synergistia</taxon>
        <taxon>Synergistales</taxon>
        <taxon>Synergistaceae</taxon>
        <taxon>Aminomonas</taxon>
    </lineage>
</organism>
<evidence type="ECO:0000313" key="3">
    <source>
        <dbReference type="Proteomes" id="UP000005096"/>
    </source>
</evidence>
<dbReference type="EMBL" id="CM001022">
    <property type="protein sequence ID" value="EFQ24638.1"/>
    <property type="molecule type" value="Genomic_DNA"/>
</dbReference>
<evidence type="ECO:0000313" key="2">
    <source>
        <dbReference type="EMBL" id="EFQ24638.1"/>
    </source>
</evidence>
<proteinExistence type="predicted"/>
<dbReference type="PANTHER" id="PTHR35525">
    <property type="entry name" value="BLL6575 PROTEIN"/>
    <property type="match status" value="1"/>
</dbReference>
<sequence>MAEAERGSSRLVDRFRLVGGDPALDFLNTRDGRWLPEAEVQEALEEYGDLLRFARRTGLLEEGAISSLEEAARRDAQGAREALRRAREVRERLARILGALVAGEAPDLRDREGFQRDRLDLEAQRRLDFGPEGTTWAWEDPAGLDRPLREVLCRILALLASPLGRLRRCEAPDCDWFFLDRSRNGTRRWCSMETCGNRAKARRHYERGRKTAGGEG</sequence>
<dbReference type="HOGENOM" id="CLU_087298_3_0_0"/>
<dbReference type="Gene3D" id="1.10.3300.10">
    <property type="entry name" value="Jann2411-like domain"/>
    <property type="match status" value="1"/>
</dbReference>
<dbReference type="AlphaFoldDB" id="E3CZE1"/>
<accession>E3CZE1</accession>
<dbReference type="eggNOG" id="COG5516">
    <property type="taxonomic scope" value="Bacteria"/>
</dbReference>